<evidence type="ECO:0000313" key="1">
    <source>
        <dbReference type="EMBL" id="MBD6619186.1"/>
    </source>
</evidence>
<dbReference type="SUPFAM" id="SSF56281">
    <property type="entry name" value="Metallo-hydrolase/oxidoreductase"/>
    <property type="match status" value="1"/>
</dbReference>
<sequence>MLREIDKNLWVAEQPLKYFGLSVGTRMTVIRLTNGELVVISPIQIDEATIQQLNQIGDVTHIIAPNLYHYLFTSNFKTYYPKATLWAAPGLKSKIPELPIDQVIKENKNSFLNEIQYLFFDGFRTFGLSGPDLLNECVFFHIQSRTLVLTDTAYHFDESFPLITQLAARVIGGYKTLSPSLLEKFSTREKDKVKQSVTKILAWDFERVIVAHGSIIENNGKQRFREGYEWFLDLSLNTTV</sequence>
<dbReference type="InterPro" id="IPR036866">
    <property type="entry name" value="RibonucZ/Hydroxyglut_hydro"/>
</dbReference>
<name>A0AA40VU15_9NOST</name>
<keyword evidence="2" id="KW-1185">Reference proteome</keyword>
<accession>A0AA40VU15</accession>
<comment type="caution">
    <text evidence="1">The sequence shown here is derived from an EMBL/GenBank/DDBJ whole genome shotgun (WGS) entry which is preliminary data.</text>
</comment>
<dbReference type="RefSeq" id="WP_191760383.1">
    <property type="nucleotide sequence ID" value="NZ_VJXY01000037.1"/>
</dbReference>
<dbReference type="PANTHER" id="PTHR33835:SF1">
    <property type="entry name" value="METALLO-BETA-LACTAMASE DOMAIN-CONTAINING PROTEIN"/>
    <property type="match status" value="1"/>
</dbReference>
<dbReference type="Proteomes" id="UP001165986">
    <property type="component" value="Unassembled WGS sequence"/>
</dbReference>
<organism evidence="1 2">
    <name type="scientific">Komarekiella delphini-convector SJRDD-AB1</name>
    <dbReference type="NCBI Taxonomy" id="2593771"/>
    <lineage>
        <taxon>Bacteria</taxon>
        <taxon>Bacillati</taxon>
        <taxon>Cyanobacteriota</taxon>
        <taxon>Cyanophyceae</taxon>
        <taxon>Nostocales</taxon>
        <taxon>Nostocaceae</taxon>
        <taxon>Komarekiella</taxon>
        <taxon>Komarekiella delphini-convector</taxon>
    </lineage>
</organism>
<dbReference type="InterPro" id="IPR025638">
    <property type="entry name" value="DUF4336"/>
</dbReference>
<dbReference type="Pfam" id="PF14234">
    <property type="entry name" value="DUF4336"/>
    <property type="match status" value="1"/>
</dbReference>
<dbReference type="Gene3D" id="3.60.15.10">
    <property type="entry name" value="Ribonuclease Z/Hydroxyacylglutathione hydrolase-like"/>
    <property type="match status" value="1"/>
</dbReference>
<protein>
    <submittedName>
        <fullName evidence="1">DUF4336 domain-containing protein</fullName>
    </submittedName>
</protein>
<dbReference type="AlphaFoldDB" id="A0AA40VU15"/>
<gene>
    <name evidence="1" type="ORF">FNW02_26010</name>
</gene>
<evidence type="ECO:0000313" key="2">
    <source>
        <dbReference type="Proteomes" id="UP001165986"/>
    </source>
</evidence>
<dbReference type="EMBL" id="VJXY01000037">
    <property type="protein sequence ID" value="MBD6619186.1"/>
    <property type="molecule type" value="Genomic_DNA"/>
</dbReference>
<proteinExistence type="predicted"/>
<dbReference type="PANTHER" id="PTHR33835">
    <property type="entry name" value="YALI0C07656P"/>
    <property type="match status" value="1"/>
</dbReference>
<reference evidence="1" key="1">
    <citation type="submission" date="2019-07" db="EMBL/GenBank/DDBJ databases">
        <title>Toxilogical consequences of a new and cryptic species of cyanobacteria (Komarekiella delphini-convector) recovered from the epidermis of a bottlenose dolphin and 1500 ft. in the air.</title>
        <authorList>
            <person name="Brown A.O."/>
            <person name="Dvorak P."/>
            <person name="Villanueva C.D."/>
            <person name="Foss A.J."/>
            <person name="Garvey A.D."/>
            <person name="Gibson Q.A."/>
            <person name="Johansen J.R."/>
            <person name="Casamatta D.A."/>
        </authorList>
    </citation>
    <scope>NUCLEOTIDE SEQUENCE</scope>
    <source>
        <strain evidence="1">SJRDD-AB1</strain>
    </source>
</reference>